<keyword evidence="3 8" id="KW-0813">Transport</keyword>
<dbReference type="PANTHER" id="PTHR48020">
    <property type="entry name" value="PROTON MYO-INOSITOL COTRANSPORTER"/>
    <property type="match status" value="1"/>
</dbReference>
<dbReference type="InterPro" id="IPR036259">
    <property type="entry name" value="MFS_trans_sf"/>
</dbReference>
<evidence type="ECO:0000256" key="8">
    <source>
        <dbReference type="RuleBase" id="RU003346"/>
    </source>
</evidence>
<keyword evidence="5 10" id="KW-0812">Transmembrane</keyword>
<dbReference type="AlphaFoldDB" id="A0A9X2D8N5"/>
<dbReference type="Pfam" id="PF00083">
    <property type="entry name" value="Sugar_tr"/>
    <property type="match status" value="1"/>
</dbReference>
<evidence type="ECO:0000256" key="4">
    <source>
        <dbReference type="ARBA" id="ARBA00022475"/>
    </source>
</evidence>
<proteinExistence type="inferred from homology"/>
<dbReference type="InterPro" id="IPR020846">
    <property type="entry name" value="MFS_dom"/>
</dbReference>
<dbReference type="Gene3D" id="1.20.1250.20">
    <property type="entry name" value="MFS general substrate transporter like domains"/>
    <property type="match status" value="1"/>
</dbReference>
<dbReference type="GO" id="GO:0022857">
    <property type="term" value="F:transmembrane transporter activity"/>
    <property type="evidence" value="ECO:0007669"/>
    <property type="project" value="InterPro"/>
</dbReference>
<evidence type="ECO:0000256" key="10">
    <source>
        <dbReference type="SAM" id="Phobius"/>
    </source>
</evidence>
<feature type="transmembrane region" description="Helical" evidence="10">
    <location>
        <begin position="272"/>
        <end position="296"/>
    </location>
</feature>
<sequence>MASSSAPAHTSDTPSNLPPDTPGPHVSRLRLITVVATFGGLLFGYDTGVINGALEPMTEQLGLTSTTEGIVVSILIFGAAIGALLGGRLSDSFGRRHNIIWLAGLFIVGTIGCSLSPSWEVLTVFRFILGLAVGGASTTVPVYLAEVSPYERRGSLVTRNEVMIVLGQFLAFIINAIIFQIWGGEEHVWRWMLVVAVLPAFALLFGMLRMPESPRWLSGRGRDDEAREVLHQVRSPERADAEMDEVHALIEEEQEAQTGGWSDLAVPWVRRLIFIGIGLGIVQQVTGINSIMYYGTQLLQDAGFSAEAAIIANTLNGLASLLGITVGILLINKIDRRRMLLGGYGLIIFFHLAVGLAGNFLPENDFKPYAILVLVALFVFFMQGTLGPLVWLMLAEIFPLKIRSFAMGTCVFVLWITNALVAFAFPQVVSALGIGPTFFIFAGIGVLSTIFIYFFVPETRGKTLEQFEAEMSA</sequence>
<evidence type="ECO:0000256" key="5">
    <source>
        <dbReference type="ARBA" id="ARBA00022692"/>
    </source>
</evidence>
<keyword evidence="7 10" id="KW-0472">Membrane</keyword>
<feature type="transmembrane region" description="Helical" evidence="10">
    <location>
        <begin position="308"/>
        <end position="331"/>
    </location>
</feature>
<organism evidence="12 13">
    <name type="scientific">Nocardioides bruguierae</name>
    <dbReference type="NCBI Taxonomy" id="2945102"/>
    <lineage>
        <taxon>Bacteria</taxon>
        <taxon>Bacillati</taxon>
        <taxon>Actinomycetota</taxon>
        <taxon>Actinomycetes</taxon>
        <taxon>Propionibacteriales</taxon>
        <taxon>Nocardioidaceae</taxon>
        <taxon>Nocardioides</taxon>
    </lineage>
</organism>
<name>A0A9X2D8N5_9ACTN</name>
<reference evidence="12" key="1">
    <citation type="submission" date="2022-05" db="EMBL/GenBank/DDBJ databases">
        <authorList>
            <person name="Tuo L."/>
        </authorList>
    </citation>
    <scope>NUCLEOTIDE SEQUENCE</scope>
    <source>
        <strain evidence="12">BSK12Z-4</strain>
    </source>
</reference>
<feature type="transmembrane region" description="Helical" evidence="10">
    <location>
        <begin position="31"/>
        <end position="50"/>
    </location>
</feature>
<dbReference type="CDD" id="cd17359">
    <property type="entry name" value="MFS_XylE_like"/>
    <property type="match status" value="1"/>
</dbReference>
<feature type="region of interest" description="Disordered" evidence="9">
    <location>
        <begin position="1"/>
        <end position="22"/>
    </location>
</feature>
<evidence type="ECO:0000256" key="7">
    <source>
        <dbReference type="ARBA" id="ARBA00023136"/>
    </source>
</evidence>
<feature type="domain" description="Major facilitator superfamily (MFS) profile" evidence="11">
    <location>
        <begin position="32"/>
        <end position="460"/>
    </location>
</feature>
<feature type="transmembrane region" description="Helical" evidence="10">
    <location>
        <begin position="343"/>
        <end position="362"/>
    </location>
</feature>
<evidence type="ECO:0000256" key="6">
    <source>
        <dbReference type="ARBA" id="ARBA00022989"/>
    </source>
</evidence>
<dbReference type="InterPro" id="IPR005828">
    <property type="entry name" value="MFS_sugar_transport-like"/>
</dbReference>
<feature type="compositionally biased region" description="Polar residues" evidence="9">
    <location>
        <begin position="1"/>
        <end position="15"/>
    </location>
</feature>
<dbReference type="PROSITE" id="PS00217">
    <property type="entry name" value="SUGAR_TRANSPORT_2"/>
    <property type="match status" value="1"/>
</dbReference>
<dbReference type="Proteomes" id="UP001139485">
    <property type="component" value="Unassembled WGS sequence"/>
</dbReference>
<evidence type="ECO:0000256" key="2">
    <source>
        <dbReference type="ARBA" id="ARBA00010992"/>
    </source>
</evidence>
<dbReference type="FunFam" id="1.20.1250.20:FF:000134">
    <property type="entry name" value="MFS sugar transporter protein"/>
    <property type="match status" value="1"/>
</dbReference>
<dbReference type="InterPro" id="IPR003663">
    <property type="entry name" value="Sugar/inositol_transpt"/>
</dbReference>
<keyword evidence="4" id="KW-1003">Cell membrane</keyword>
<dbReference type="NCBIfam" id="TIGR00879">
    <property type="entry name" value="SP"/>
    <property type="match status" value="1"/>
</dbReference>
<feature type="transmembrane region" description="Helical" evidence="10">
    <location>
        <begin position="125"/>
        <end position="144"/>
    </location>
</feature>
<dbReference type="PRINTS" id="PR00171">
    <property type="entry name" value="SUGRTRNSPORT"/>
</dbReference>
<feature type="transmembrane region" description="Helical" evidence="10">
    <location>
        <begin position="437"/>
        <end position="456"/>
    </location>
</feature>
<accession>A0A9X2D8N5</accession>
<feature type="transmembrane region" description="Helical" evidence="10">
    <location>
        <begin position="188"/>
        <end position="208"/>
    </location>
</feature>
<evidence type="ECO:0000313" key="13">
    <source>
        <dbReference type="Proteomes" id="UP001139485"/>
    </source>
</evidence>
<dbReference type="PROSITE" id="PS00216">
    <property type="entry name" value="SUGAR_TRANSPORT_1"/>
    <property type="match status" value="1"/>
</dbReference>
<dbReference type="EMBL" id="JAMOIL010000012">
    <property type="protein sequence ID" value="MCM0620852.1"/>
    <property type="molecule type" value="Genomic_DNA"/>
</dbReference>
<evidence type="ECO:0000256" key="1">
    <source>
        <dbReference type="ARBA" id="ARBA00004651"/>
    </source>
</evidence>
<feature type="transmembrane region" description="Helical" evidence="10">
    <location>
        <begin position="405"/>
        <end position="425"/>
    </location>
</feature>
<dbReference type="RefSeq" id="WP_250827380.1">
    <property type="nucleotide sequence ID" value="NZ_JAMOIL010000012.1"/>
</dbReference>
<gene>
    <name evidence="12" type="ORF">M8330_11180</name>
</gene>
<dbReference type="PANTHER" id="PTHR48020:SF12">
    <property type="entry name" value="PROTON MYO-INOSITOL COTRANSPORTER"/>
    <property type="match status" value="1"/>
</dbReference>
<feature type="transmembrane region" description="Helical" evidence="10">
    <location>
        <begin position="99"/>
        <end position="119"/>
    </location>
</feature>
<feature type="transmembrane region" description="Helical" evidence="10">
    <location>
        <begin position="70"/>
        <end position="87"/>
    </location>
</feature>
<protein>
    <submittedName>
        <fullName evidence="12">Sugar porter family MFS transporter</fullName>
    </submittedName>
</protein>
<feature type="transmembrane region" description="Helical" evidence="10">
    <location>
        <begin position="164"/>
        <end position="182"/>
    </location>
</feature>
<evidence type="ECO:0000313" key="12">
    <source>
        <dbReference type="EMBL" id="MCM0620852.1"/>
    </source>
</evidence>
<keyword evidence="6 10" id="KW-1133">Transmembrane helix</keyword>
<keyword evidence="13" id="KW-1185">Reference proteome</keyword>
<dbReference type="InterPro" id="IPR050814">
    <property type="entry name" value="Myo-inositol_Transporter"/>
</dbReference>
<dbReference type="GO" id="GO:0005886">
    <property type="term" value="C:plasma membrane"/>
    <property type="evidence" value="ECO:0007669"/>
    <property type="project" value="UniProtKB-SubCell"/>
</dbReference>
<comment type="subcellular location">
    <subcellularLocation>
        <location evidence="1">Cell membrane</location>
        <topology evidence="1">Multi-pass membrane protein</topology>
    </subcellularLocation>
</comment>
<dbReference type="SUPFAM" id="SSF103473">
    <property type="entry name" value="MFS general substrate transporter"/>
    <property type="match status" value="1"/>
</dbReference>
<dbReference type="InterPro" id="IPR005829">
    <property type="entry name" value="Sugar_transporter_CS"/>
</dbReference>
<evidence type="ECO:0000256" key="3">
    <source>
        <dbReference type="ARBA" id="ARBA00022448"/>
    </source>
</evidence>
<evidence type="ECO:0000256" key="9">
    <source>
        <dbReference type="SAM" id="MobiDB-lite"/>
    </source>
</evidence>
<dbReference type="InterPro" id="IPR047984">
    <property type="entry name" value="XylE-like"/>
</dbReference>
<dbReference type="PROSITE" id="PS50850">
    <property type="entry name" value="MFS"/>
    <property type="match status" value="1"/>
</dbReference>
<feature type="transmembrane region" description="Helical" evidence="10">
    <location>
        <begin position="368"/>
        <end position="393"/>
    </location>
</feature>
<comment type="caution">
    <text evidence="12">The sequence shown here is derived from an EMBL/GenBank/DDBJ whole genome shotgun (WGS) entry which is preliminary data.</text>
</comment>
<evidence type="ECO:0000259" key="11">
    <source>
        <dbReference type="PROSITE" id="PS50850"/>
    </source>
</evidence>
<comment type="similarity">
    <text evidence="2 8">Belongs to the major facilitator superfamily. Sugar transporter (TC 2.A.1.1) family.</text>
</comment>